<evidence type="ECO:0000256" key="6">
    <source>
        <dbReference type="ARBA" id="ARBA00022840"/>
    </source>
</evidence>
<dbReference type="InterPro" id="IPR014729">
    <property type="entry name" value="Rossmann-like_a/b/a_fold"/>
</dbReference>
<dbReference type="SUPFAM" id="SSF56037">
    <property type="entry name" value="PheT/TilS domain"/>
    <property type="match status" value="1"/>
</dbReference>
<comment type="domain">
    <text evidence="8">The N-terminal region contains the highly conserved SGGXDS motif, predicted to be a P-loop motif involved in ATP binding.</text>
</comment>
<organism evidence="10 11">
    <name type="scientific">Euzebyella saccharophila</name>
    <dbReference type="NCBI Taxonomy" id="679664"/>
    <lineage>
        <taxon>Bacteria</taxon>
        <taxon>Pseudomonadati</taxon>
        <taxon>Bacteroidota</taxon>
        <taxon>Flavobacteriia</taxon>
        <taxon>Flavobacteriales</taxon>
        <taxon>Flavobacteriaceae</taxon>
        <taxon>Euzebyella</taxon>
    </lineage>
</organism>
<evidence type="ECO:0000256" key="2">
    <source>
        <dbReference type="ARBA" id="ARBA00022490"/>
    </source>
</evidence>
<keyword evidence="5 8" id="KW-0547">Nucleotide-binding</keyword>
<keyword evidence="2 8" id="KW-0963">Cytoplasm</keyword>
<dbReference type="NCBIfam" id="TIGR02433">
    <property type="entry name" value="lysidine_TilS_C"/>
    <property type="match status" value="1"/>
</dbReference>
<evidence type="ECO:0000313" key="10">
    <source>
        <dbReference type="EMBL" id="MFC4096624.1"/>
    </source>
</evidence>
<reference evidence="11" key="1">
    <citation type="journal article" date="2019" name="Int. J. Syst. Evol. Microbiol.">
        <title>The Global Catalogue of Microorganisms (GCM) 10K type strain sequencing project: providing services to taxonomists for standard genome sequencing and annotation.</title>
        <authorList>
            <consortium name="The Broad Institute Genomics Platform"/>
            <consortium name="The Broad Institute Genome Sequencing Center for Infectious Disease"/>
            <person name="Wu L."/>
            <person name="Ma J."/>
        </authorList>
    </citation>
    <scope>NUCLEOTIDE SEQUENCE [LARGE SCALE GENOMIC DNA]</scope>
    <source>
        <strain evidence="11">CECT 7477</strain>
    </source>
</reference>
<proteinExistence type="inferred from homology"/>
<gene>
    <name evidence="8 10" type="primary">tilS</name>
    <name evidence="10" type="ORF">ACFOUT_12120</name>
</gene>
<dbReference type="InterPro" id="IPR012094">
    <property type="entry name" value="tRNA_Ile_lys_synt"/>
</dbReference>
<evidence type="ECO:0000256" key="8">
    <source>
        <dbReference type="HAMAP-Rule" id="MF_01161"/>
    </source>
</evidence>
<comment type="subcellular location">
    <subcellularLocation>
        <location evidence="1 8">Cytoplasm</location>
    </subcellularLocation>
</comment>
<dbReference type="HAMAP" id="MF_01161">
    <property type="entry name" value="tRNA_Ile_lys_synt"/>
    <property type="match status" value="1"/>
</dbReference>
<evidence type="ECO:0000256" key="4">
    <source>
        <dbReference type="ARBA" id="ARBA00022694"/>
    </source>
</evidence>
<accession>A0ABV8JPX9</accession>
<dbReference type="Pfam" id="PF01171">
    <property type="entry name" value="ATP_bind_3"/>
    <property type="match status" value="1"/>
</dbReference>
<dbReference type="SMART" id="SM00977">
    <property type="entry name" value="TilS_C"/>
    <property type="match status" value="1"/>
</dbReference>
<dbReference type="InterPro" id="IPR011063">
    <property type="entry name" value="TilS/TtcA_N"/>
</dbReference>
<dbReference type="PANTHER" id="PTHR43033">
    <property type="entry name" value="TRNA(ILE)-LYSIDINE SYNTHASE-RELATED"/>
    <property type="match status" value="1"/>
</dbReference>
<name>A0ABV8JPX9_9FLAO</name>
<dbReference type="Pfam" id="PF11734">
    <property type="entry name" value="TilS_C"/>
    <property type="match status" value="1"/>
</dbReference>
<sequence>MFEAFKNHIEINFPHLKNKSSLLACSGGVDSMVLASLFYKLRLPFVLAHCNFKLRGEASDGDEKLVRDFATSNKIKFISTSFDTIGYINKNKVSLQVGARELRYNWFAKVMEEERLETLVTAHHADDNLETFLINLSRGTGLEGLTGIPEKTESISRPLLPFSRIEILEFAKQYAISWREDASNKETKYLRNQIRHDLAPLLKDLNPSFLENFKKTQFFLNQSADILNDRISYLKKKLFIVEREDVKIKVENLLNLHPLEGYLYHLFNEYGFTTIRDLVQLTKSGSGKELQSKSHRLLRDREHLILTKIDDKGSNSYLIHEGVHLISEPISLKMELVREIQERDANILYVDKNSLKYPLEVRRWKNGDYFYPFGMKGKKKVSKFFKDEKLSRFEKEKQWLLCSGNKVVWIVGLRGDDRFKVTDSTTEILKFSLN</sequence>
<dbReference type="PANTHER" id="PTHR43033:SF1">
    <property type="entry name" value="TRNA(ILE)-LYSIDINE SYNTHASE-RELATED"/>
    <property type="match status" value="1"/>
</dbReference>
<dbReference type="NCBIfam" id="TIGR02432">
    <property type="entry name" value="lysidine_TilS_N"/>
    <property type="match status" value="1"/>
</dbReference>
<evidence type="ECO:0000259" key="9">
    <source>
        <dbReference type="SMART" id="SM00977"/>
    </source>
</evidence>
<evidence type="ECO:0000256" key="1">
    <source>
        <dbReference type="ARBA" id="ARBA00004496"/>
    </source>
</evidence>
<dbReference type="RefSeq" id="WP_192461381.1">
    <property type="nucleotide sequence ID" value="NZ_JACYFJ010000002.1"/>
</dbReference>
<comment type="similarity">
    <text evidence="8">Belongs to the tRNA(Ile)-lysidine synthase family.</text>
</comment>
<comment type="caution">
    <text evidence="10">The sequence shown here is derived from an EMBL/GenBank/DDBJ whole genome shotgun (WGS) entry which is preliminary data.</text>
</comment>
<dbReference type="SUPFAM" id="SSF52402">
    <property type="entry name" value="Adenine nucleotide alpha hydrolases-like"/>
    <property type="match status" value="1"/>
</dbReference>
<dbReference type="EC" id="6.3.4.19" evidence="8"/>
<dbReference type="CDD" id="cd01992">
    <property type="entry name" value="TilS_N"/>
    <property type="match status" value="1"/>
</dbReference>
<evidence type="ECO:0000313" key="11">
    <source>
        <dbReference type="Proteomes" id="UP001595814"/>
    </source>
</evidence>
<dbReference type="Gene3D" id="3.40.50.620">
    <property type="entry name" value="HUPs"/>
    <property type="match status" value="1"/>
</dbReference>
<dbReference type="GO" id="GO:0032267">
    <property type="term" value="F:tRNA(Ile)-lysidine synthase activity"/>
    <property type="evidence" value="ECO:0007669"/>
    <property type="project" value="UniProtKB-EC"/>
</dbReference>
<feature type="domain" description="Lysidine-tRNA(Ile) synthetase C-terminal" evidence="9">
    <location>
        <begin position="359"/>
        <end position="431"/>
    </location>
</feature>
<dbReference type="Proteomes" id="UP001595814">
    <property type="component" value="Unassembled WGS sequence"/>
</dbReference>
<dbReference type="InterPro" id="IPR012795">
    <property type="entry name" value="tRNA_Ile_lys_synt_N"/>
</dbReference>
<evidence type="ECO:0000256" key="7">
    <source>
        <dbReference type="ARBA" id="ARBA00048539"/>
    </source>
</evidence>
<evidence type="ECO:0000256" key="3">
    <source>
        <dbReference type="ARBA" id="ARBA00022598"/>
    </source>
</evidence>
<keyword evidence="4 8" id="KW-0819">tRNA processing</keyword>
<keyword evidence="3 8" id="KW-0436">Ligase</keyword>
<feature type="binding site" evidence="8">
    <location>
        <begin position="26"/>
        <end position="31"/>
    </location>
    <ligand>
        <name>ATP</name>
        <dbReference type="ChEBI" id="CHEBI:30616"/>
    </ligand>
</feature>
<keyword evidence="6 8" id="KW-0067">ATP-binding</keyword>
<dbReference type="InterPro" id="IPR012796">
    <property type="entry name" value="Lysidine-tRNA-synth_C"/>
</dbReference>
<dbReference type="EMBL" id="JBHSAW010000010">
    <property type="protein sequence ID" value="MFC4096624.1"/>
    <property type="molecule type" value="Genomic_DNA"/>
</dbReference>
<evidence type="ECO:0000256" key="5">
    <source>
        <dbReference type="ARBA" id="ARBA00022741"/>
    </source>
</evidence>
<protein>
    <recommendedName>
        <fullName evidence="8">tRNA(Ile)-lysidine synthase</fullName>
        <ecNumber evidence="8">6.3.4.19</ecNumber>
    </recommendedName>
    <alternativeName>
        <fullName evidence="8">tRNA(Ile)-2-lysyl-cytidine synthase</fullName>
    </alternativeName>
    <alternativeName>
        <fullName evidence="8">tRNA(Ile)-lysidine synthetase</fullName>
    </alternativeName>
</protein>
<comment type="catalytic activity">
    <reaction evidence="7 8">
        <text>cytidine(34) in tRNA(Ile2) + L-lysine + ATP = lysidine(34) in tRNA(Ile2) + AMP + diphosphate + H(+)</text>
        <dbReference type="Rhea" id="RHEA:43744"/>
        <dbReference type="Rhea" id="RHEA-COMP:10625"/>
        <dbReference type="Rhea" id="RHEA-COMP:10670"/>
        <dbReference type="ChEBI" id="CHEBI:15378"/>
        <dbReference type="ChEBI" id="CHEBI:30616"/>
        <dbReference type="ChEBI" id="CHEBI:32551"/>
        <dbReference type="ChEBI" id="CHEBI:33019"/>
        <dbReference type="ChEBI" id="CHEBI:82748"/>
        <dbReference type="ChEBI" id="CHEBI:83665"/>
        <dbReference type="ChEBI" id="CHEBI:456215"/>
        <dbReference type="EC" id="6.3.4.19"/>
    </reaction>
</comment>
<keyword evidence="11" id="KW-1185">Reference proteome</keyword>
<comment type="function">
    <text evidence="8">Ligates lysine onto the cytidine present at position 34 of the AUA codon-specific tRNA(Ile) that contains the anticodon CAU, in an ATP-dependent manner. Cytidine is converted to lysidine, thus changing the amino acid specificity of the tRNA from methionine to isoleucine.</text>
</comment>